<dbReference type="PANTHER" id="PTHR11814">
    <property type="entry name" value="SULFATE TRANSPORTER"/>
    <property type="match status" value="1"/>
</dbReference>
<sequence length="570" mass="57749">MSARLAPAWLRGYRRAWLRPDVVAGAIVWSVVVPQAVAYAQIAGLPPQAGLMAAPGALLAYALLGTSRSLVVSATTATAAVSAAAVGPLAHGDTSRFAALSAALALVCAAVFAVSGALRLGAVADLVSKPVMTGFLFGLGLTIAIGQLPSLLGIPAGDGDFFERLGDLLGDLGAVDGGTLAVGAASVALLLVVQRVAPAVPVTLLLLALAIGISALFDLRGYGVDVVGEIPRALPDPALPDVGAGDLVDLVGAAFGVMLVSAEGIGVARTLANRDGSRFDANRDLVALGGSNLLAGLSQGFVQSGGASQTAAAQRSGGRSQLTSIVAAALVLLTGAFLAPLFEQLPQATLAAIVIVAVSGFLNVAELRRFARIRRSAVAFAGVALLGVLALGVLQGLVVAAGLSLVVVVQRLSRPAVGFYVRDPEHGGWGRADRHPTWRRPVGALVVGSDGALLYANVVSVKERILALVAAADPQPRVVVLELAQTPDADVETLDTLGELADALAAEGIELRLAAVHAQVAELLRRTPLGARVSIDERIAEALASPPRGDERSPASSGGSDDDPRPEGAR</sequence>
<gene>
    <name evidence="9" type="ordered locus">Cwoe_1526</name>
</gene>
<evidence type="ECO:0000256" key="6">
    <source>
        <dbReference type="SAM" id="Phobius"/>
    </source>
</evidence>
<reference evidence="9 10" key="1">
    <citation type="journal article" date="2010" name="Stand. Genomic Sci.">
        <title>Complete genome sequence of Conexibacter woesei type strain (ID131577).</title>
        <authorList>
            <person name="Pukall R."/>
            <person name="Lapidus A."/>
            <person name="Glavina Del Rio T."/>
            <person name="Copeland A."/>
            <person name="Tice H."/>
            <person name="Cheng J.-F."/>
            <person name="Lucas S."/>
            <person name="Chen F."/>
            <person name="Nolan M."/>
            <person name="Bruce D."/>
            <person name="Goodwin L."/>
            <person name="Pitluck S."/>
            <person name="Mavromatis K."/>
            <person name="Ivanova N."/>
            <person name="Ovchinnikova G."/>
            <person name="Pati A."/>
            <person name="Chen A."/>
            <person name="Palaniappan K."/>
            <person name="Land M."/>
            <person name="Hauser L."/>
            <person name="Chang Y.-J."/>
            <person name="Jeffries C.D."/>
            <person name="Chain P."/>
            <person name="Meincke L."/>
            <person name="Sims D."/>
            <person name="Brettin T."/>
            <person name="Detter J.C."/>
            <person name="Rohde M."/>
            <person name="Goeker M."/>
            <person name="Bristow J."/>
            <person name="Eisen J.A."/>
            <person name="Markowitz V."/>
            <person name="Kyrpides N.C."/>
            <person name="Klenk H.-P."/>
            <person name="Hugenholtz P."/>
        </authorList>
    </citation>
    <scope>NUCLEOTIDE SEQUENCE [LARGE SCALE GENOMIC DNA]</scope>
    <source>
        <strain evidence="10">DSM 14684 / CIP 108061 / JCM 11494 / NBRC 100937 / ID131577</strain>
    </source>
</reference>
<dbReference type="AlphaFoldDB" id="D3EZX8"/>
<keyword evidence="2 6" id="KW-0812">Transmembrane</keyword>
<organism evidence="9 10">
    <name type="scientific">Conexibacter woesei (strain DSM 14684 / CCUG 47730 / CIP 108061 / JCM 11494 / NBRC 100937 / ID131577)</name>
    <dbReference type="NCBI Taxonomy" id="469383"/>
    <lineage>
        <taxon>Bacteria</taxon>
        <taxon>Bacillati</taxon>
        <taxon>Actinomycetota</taxon>
        <taxon>Thermoleophilia</taxon>
        <taxon>Solirubrobacterales</taxon>
        <taxon>Conexibacteraceae</taxon>
        <taxon>Conexibacter</taxon>
    </lineage>
</organism>
<feature type="transmembrane region" description="Helical" evidence="6">
    <location>
        <begin position="21"/>
        <end position="42"/>
    </location>
</feature>
<dbReference type="InterPro" id="IPR011547">
    <property type="entry name" value="SLC26A/SulP_dom"/>
</dbReference>
<evidence type="ECO:0000256" key="4">
    <source>
        <dbReference type="ARBA" id="ARBA00023136"/>
    </source>
</evidence>
<dbReference type="eggNOG" id="COG0659">
    <property type="taxonomic scope" value="Bacteria"/>
</dbReference>
<dbReference type="Pfam" id="PF01740">
    <property type="entry name" value="STAS"/>
    <property type="match status" value="1"/>
</dbReference>
<feature type="transmembrane region" description="Helical" evidence="6">
    <location>
        <begin position="377"/>
        <end position="409"/>
    </location>
</feature>
<dbReference type="Pfam" id="PF00916">
    <property type="entry name" value="Sulfate_transp"/>
    <property type="match status" value="1"/>
</dbReference>
<dbReference type="PROSITE" id="PS50819">
    <property type="entry name" value="INTEIN_ENDONUCLEASE"/>
    <property type="match status" value="1"/>
</dbReference>
<dbReference type="SUPFAM" id="SSF52091">
    <property type="entry name" value="SpoIIaa-like"/>
    <property type="match status" value="1"/>
</dbReference>
<dbReference type="STRING" id="469383.Cwoe_1526"/>
<dbReference type="InterPro" id="IPR002645">
    <property type="entry name" value="STAS_dom"/>
</dbReference>
<dbReference type="EMBL" id="CP001854">
    <property type="protein sequence ID" value="ADB49954.1"/>
    <property type="molecule type" value="Genomic_DNA"/>
</dbReference>
<keyword evidence="4 6" id="KW-0472">Membrane</keyword>
<feature type="transmembrane region" description="Helical" evidence="6">
    <location>
        <begin position="97"/>
        <end position="118"/>
    </location>
</feature>
<evidence type="ECO:0000259" key="7">
    <source>
        <dbReference type="PROSITE" id="PS50801"/>
    </source>
</evidence>
<proteinExistence type="predicted"/>
<name>D3EZX8_CONWI</name>
<feature type="transmembrane region" description="Helical" evidence="6">
    <location>
        <begin position="48"/>
        <end position="64"/>
    </location>
</feature>
<feature type="transmembrane region" description="Helical" evidence="6">
    <location>
        <begin position="250"/>
        <end position="268"/>
    </location>
</feature>
<dbReference type="InterPro" id="IPR004042">
    <property type="entry name" value="Intein_endonuc_central"/>
</dbReference>
<evidence type="ECO:0000256" key="1">
    <source>
        <dbReference type="ARBA" id="ARBA00004141"/>
    </source>
</evidence>
<keyword evidence="10" id="KW-1185">Reference proteome</keyword>
<comment type="subcellular location">
    <subcellularLocation>
        <location evidence="1">Membrane</location>
        <topology evidence="1">Multi-pass membrane protein</topology>
    </subcellularLocation>
</comment>
<evidence type="ECO:0000256" key="2">
    <source>
        <dbReference type="ARBA" id="ARBA00022692"/>
    </source>
</evidence>
<evidence type="ECO:0000256" key="3">
    <source>
        <dbReference type="ARBA" id="ARBA00022989"/>
    </source>
</evidence>
<dbReference type="HOGENOM" id="CLU_003182_13_0_11"/>
<dbReference type="GO" id="GO:0055085">
    <property type="term" value="P:transmembrane transport"/>
    <property type="evidence" value="ECO:0007669"/>
    <property type="project" value="InterPro"/>
</dbReference>
<evidence type="ECO:0000313" key="10">
    <source>
        <dbReference type="Proteomes" id="UP000008229"/>
    </source>
</evidence>
<feature type="domain" description="DOD-type homing endonuclease" evidence="8">
    <location>
        <begin position="151"/>
        <end position="211"/>
    </location>
</feature>
<dbReference type="RefSeq" id="WP_012933005.1">
    <property type="nucleotide sequence ID" value="NC_013739.1"/>
</dbReference>
<dbReference type="InterPro" id="IPR036513">
    <property type="entry name" value="STAS_dom_sf"/>
</dbReference>
<feature type="region of interest" description="Disordered" evidence="5">
    <location>
        <begin position="541"/>
        <end position="570"/>
    </location>
</feature>
<accession>D3EZX8</accession>
<dbReference type="PROSITE" id="PS50801">
    <property type="entry name" value="STAS"/>
    <property type="match status" value="1"/>
</dbReference>
<dbReference type="OrthoDB" id="9769739at2"/>
<protein>
    <submittedName>
        <fullName evidence="9">Sulphate transporter</fullName>
    </submittedName>
</protein>
<evidence type="ECO:0000259" key="8">
    <source>
        <dbReference type="PROSITE" id="PS50819"/>
    </source>
</evidence>
<feature type="transmembrane region" description="Helical" evidence="6">
    <location>
        <begin position="322"/>
        <end position="342"/>
    </location>
</feature>
<dbReference type="Proteomes" id="UP000008229">
    <property type="component" value="Chromosome"/>
</dbReference>
<feature type="transmembrane region" description="Helical" evidence="6">
    <location>
        <begin position="71"/>
        <end position="91"/>
    </location>
</feature>
<evidence type="ECO:0000313" key="9">
    <source>
        <dbReference type="EMBL" id="ADB49954.1"/>
    </source>
</evidence>
<dbReference type="GO" id="GO:0016020">
    <property type="term" value="C:membrane"/>
    <property type="evidence" value="ECO:0007669"/>
    <property type="project" value="UniProtKB-SubCell"/>
</dbReference>
<dbReference type="Gene3D" id="3.30.750.24">
    <property type="entry name" value="STAS domain"/>
    <property type="match status" value="1"/>
</dbReference>
<reference evidence="10" key="2">
    <citation type="submission" date="2010-01" db="EMBL/GenBank/DDBJ databases">
        <title>The complete genome of Conexibacter woesei DSM 14684.</title>
        <authorList>
            <consortium name="US DOE Joint Genome Institute (JGI-PGF)"/>
            <person name="Lucas S."/>
            <person name="Copeland A."/>
            <person name="Lapidus A."/>
            <person name="Glavina del Rio T."/>
            <person name="Dalin E."/>
            <person name="Tice H."/>
            <person name="Bruce D."/>
            <person name="Goodwin L."/>
            <person name="Pitluck S."/>
            <person name="Kyrpides N."/>
            <person name="Mavromatis K."/>
            <person name="Ivanova N."/>
            <person name="Mikhailova N."/>
            <person name="Chertkov O."/>
            <person name="Brettin T."/>
            <person name="Detter J.C."/>
            <person name="Han C."/>
            <person name="Larimer F."/>
            <person name="Land M."/>
            <person name="Hauser L."/>
            <person name="Markowitz V."/>
            <person name="Cheng J.-F."/>
            <person name="Hugenholtz P."/>
            <person name="Woyke T."/>
            <person name="Wu D."/>
            <person name="Pukall R."/>
            <person name="Steenblock K."/>
            <person name="Schneider S."/>
            <person name="Klenk H.-P."/>
            <person name="Eisen J.A."/>
        </authorList>
    </citation>
    <scope>NUCLEOTIDE SEQUENCE [LARGE SCALE GENOMIC DNA]</scope>
    <source>
        <strain evidence="10">DSM 14684 / CIP 108061 / JCM 11494 / NBRC 100937 / ID131577</strain>
    </source>
</reference>
<feature type="domain" description="STAS" evidence="7">
    <location>
        <begin position="434"/>
        <end position="546"/>
    </location>
</feature>
<dbReference type="GO" id="GO:0004519">
    <property type="term" value="F:endonuclease activity"/>
    <property type="evidence" value="ECO:0007669"/>
    <property type="project" value="InterPro"/>
</dbReference>
<feature type="transmembrane region" description="Helical" evidence="6">
    <location>
        <begin position="348"/>
        <end position="365"/>
    </location>
</feature>
<keyword evidence="3 6" id="KW-1133">Transmembrane helix</keyword>
<dbReference type="CDD" id="cd07042">
    <property type="entry name" value="STAS_SulP_like_sulfate_transporter"/>
    <property type="match status" value="1"/>
</dbReference>
<dbReference type="KEGG" id="cwo:Cwoe_1526"/>
<dbReference type="InterPro" id="IPR001902">
    <property type="entry name" value="SLC26A/SulP_fam"/>
</dbReference>
<feature type="transmembrane region" description="Helical" evidence="6">
    <location>
        <begin position="172"/>
        <end position="192"/>
    </location>
</feature>
<feature type="transmembrane region" description="Helical" evidence="6">
    <location>
        <begin position="130"/>
        <end position="152"/>
    </location>
</feature>
<evidence type="ECO:0000256" key="5">
    <source>
        <dbReference type="SAM" id="MobiDB-lite"/>
    </source>
</evidence>
<feature type="transmembrane region" description="Helical" evidence="6">
    <location>
        <begin position="199"/>
        <end position="217"/>
    </location>
</feature>